<dbReference type="EMBL" id="JEMT01013883">
    <property type="protein sequence ID" value="EXX73712.1"/>
    <property type="molecule type" value="Genomic_DNA"/>
</dbReference>
<comment type="caution">
    <text evidence="2">The sequence shown here is derived from an EMBL/GenBank/DDBJ whole genome shotgun (WGS) entry which is preliminary data.</text>
</comment>
<proteinExistence type="predicted"/>
<feature type="transmembrane region" description="Helical" evidence="1">
    <location>
        <begin position="26"/>
        <end position="45"/>
    </location>
</feature>
<keyword evidence="1" id="KW-0472">Membrane</keyword>
<accession>A0A015JVZ7</accession>
<feature type="transmembrane region" description="Helical" evidence="1">
    <location>
        <begin position="52"/>
        <end position="70"/>
    </location>
</feature>
<dbReference type="AlphaFoldDB" id="A0A015JVZ7"/>
<dbReference type="HOGENOM" id="CLU_1409478_0_0_1"/>
<organism evidence="2 3">
    <name type="scientific">Rhizophagus irregularis (strain DAOM 197198w)</name>
    <name type="common">Glomus intraradices</name>
    <dbReference type="NCBI Taxonomy" id="1432141"/>
    <lineage>
        <taxon>Eukaryota</taxon>
        <taxon>Fungi</taxon>
        <taxon>Fungi incertae sedis</taxon>
        <taxon>Mucoromycota</taxon>
        <taxon>Glomeromycotina</taxon>
        <taxon>Glomeromycetes</taxon>
        <taxon>Glomerales</taxon>
        <taxon>Glomeraceae</taxon>
        <taxon>Rhizophagus</taxon>
    </lineage>
</organism>
<dbReference type="OrthoDB" id="10043543at2759"/>
<reference evidence="2 3" key="1">
    <citation type="submission" date="2014-02" db="EMBL/GenBank/DDBJ databases">
        <title>Single nucleus genome sequencing reveals high similarity among nuclei of an endomycorrhizal fungus.</title>
        <authorList>
            <person name="Lin K."/>
            <person name="Geurts R."/>
            <person name="Zhang Z."/>
            <person name="Limpens E."/>
            <person name="Saunders D.G."/>
            <person name="Mu D."/>
            <person name="Pang E."/>
            <person name="Cao H."/>
            <person name="Cha H."/>
            <person name="Lin T."/>
            <person name="Zhou Q."/>
            <person name="Shang Y."/>
            <person name="Li Y."/>
            <person name="Ivanov S."/>
            <person name="Sharma T."/>
            <person name="Velzen R.V."/>
            <person name="Ruijter N.D."/>
            <person name="Aanen D.K."/>
            <person name="Win J."/>
            <person name="Kamoun S."/>
            <person name="Bisseling T."/>
            <person name="Huang S."/>
        </authorList>
    </citation>
    <scope>NUCLEOTIDE SEQUENCE [LARGE SCALE GENOMIC DNA]</scope>
    <source>
        <strain evidence="3">DAOM197198w</strain>
    </source>
</reference>
<keyword evidence="1" id="KW-0812">Transmembrane</keyword>
<keyword evidence="1" id="KW-1133">Transmembrane helix</keyword>
<evidence type="ECO:0000313" key="3">
    <source>
        <dbReference type="Proteomes" id="UP000022910"/>
    </source>
</evidence>
<name>A0A015JVZ7_RHIIW</name>
<evidence type="ECO:0000256" key="1">
    <source>
        <dbReference type="SAM" id="Phobius"/>
    </source>
</evidence>
<dbReference type="Proteomes" id="UP000022910">
    <property type="component" value="Unassembled WGS sequence"/>
</dbReference>
<sequence>MSSVRDESGQSPTTPSPDQKRFMSEVLALVVSGFPPFFVVIYGLIRERRVDILGAMLVVCFIVYGIVLSITNDARIQLFRESAVTGTIGLVFLISLLPIKIGSSQMRPMSYYFSKDMLTGGSFGLSPKKNNIDDIKERWVEKEIGIITPCLDADIGLTALWGVGYIIETPAFVMNILKTPTIERAFFWTNFVT</sequence>
<evidence type="ECO:0000313" key="2">
    <source>
        <dbReference type="EMBL" id="EXX73712.1"/>
    </source>
</evidence>
<keyword evidence="3" id="KW-1185">Reference proteome</keyword>
<gene>
    <name evidence="2" type="ORF">RirG_057920</name>
</gene>
<protein>
    <submittedName>
        <fullName evidence="2">Uncharacterized protein</fullName>
    </submittedName>
</protein>
<feature type="transmembrane region" description="Helical" evidence="1">
    <location>
        <begin position="82"/>
        <end position="99"/>
    </location>
</feature>